<reference evidence="1" key="2">
    <citation type="submission" date="2014-09" db="EMBL/GenBank/DDBJ databases">
        <title>Criblamydia sequanensis harbors a mega-plasmid encoding arsenite resistance.</title>
        <authorList>
            <person name="Bertelli C."/>
            <person name="Goesmann A."/>
            <person name="Greub G."/>
        </authorList>
    </citation>
    <scope>NUCLEOTIDE SEQUENCE [LARGE SCALE GENOMIC DNA]</scope>
    <source>
        <strain evidence="1">CRIB-18</strain>
    </source>
</reference>
<accession>A0A090DWF3</accession>
<keyword evidence="1" id="KW-0808">Transferase</keyword>
<proteinExistence type="predicted"/>
<dbReference type="Proteomes" id="UP000031552">
    <property type="component" value="Unassembled WGS sequence"/>
</dbReference>
<dbReference type="Pfam" id="PF13489">
    <property type="entry name" value="Methyltransf_23"/>
    <property type="match status" value="1"/>
</dbReference>
<gene>
    <name evidence="1" type="ORF">CSEC_0377</name>
</gene>
<dbReference type="CDD" id="cd02440">
    <property type="entry name" value="AdoMet_MTases"/>
    <property type="match status" value="1"/>
</dbReference>
<name>A0A090DWF3_9BACT</name>
<dbReference type="GO" id="GO:0032259">
    <property type="term" value="P:methylation"/>
    <property type="evidence" value="ECO:0007669"/>
    <property type="project" value="UniProtKB-KW"/>
</dbReference>
<dbReference type="AlphaFoldDB" id="A0A090DWF3"/>
<keyword evidence="2" id="KW-1185">Reference proteome</keyword>
<organism evidence="1 2">
    <name type="scientific">Candidatus Criblamydia sequanensis CRIB-18</name>
    <dbReference type="NCBI Taxonomy" id="1437425"/>
    <lineage>
        <taxon>Bacteria</taxon>
        <taxon>Pseudomonadati</taxon>
        <taxon>Chlamydiota</taxon>
        <taxon>Chlamydiia</taxon>
        <taxon>Parachlamydiales</taxon>
        <taxon>Candidatus Criblamydiaceae</taxon>
        <taxon>Candidatus Criblamydia</taxon>
    </lineage>
</organism>
<dbReference type="InterPro" id="IPR029063">
    <property type="entry name" value="SAM-dependent_MTases_sf"/>
</dbReference>
<evidence type="ECO:0000313" key="2">
    <source>
        <dbReference type="Proteomes" id="UP000031552"/>
    </source>
</evidence>
<evidence type="ECO:0000313" key="1">
    <source>
        <dbReference type="EMBL" id="CDR33214.1"/>
    </source>
</evidence>
<dbReference type="GO" id="GO:0008168">
    <property type="term" value="F:methyltransferase activity"/>
    <property type="evidence" value="ECO:0007669"/>
    <property type="project" value="UniProtKB-KW"/>
</dbReference>
<dbReference type="EMBL" id="CCEJ010000003">
    <property type="protein sequence ID" value="CDR33214.1"/>
    <property type="molecule type" value="Genomic_DNA"/>
</dbReference>
<dbReference type="SUPFAM" id="SSF53335">
    <property type="entry name" value="S-adenosyl-L-methionine-dependent methyltransferases"/>
    <property type="match status" value="1"/>
</dbReference>
<keyword evidence="1" id="KW-0489">Methyltransferase</keyword>
<dbReference type="STRING" id="1437425.CSEC_0377"/>
<sequence>MTLTKQNQIYMIKYLTLMLCIANCSLNCLELDIYQAIFDAECENLTIPEEHDYRISTLNKYGYMFTKFDPTVDRFLKLIENNLKQTFFEVGGAYGNVAEKALEKGIEKYYLNDCEERHLKSFARKLYKEGKTHLFPALHLIPGRCPDEVSMPSNSFDAILVNKVLHFFSPQTIDAFVEWLNDLLKPGGKVFVLTISPFYKGHEELLKDYQKQKEEGARFPGYCSRYETSHSGEQYPSEARPASLLFMEIDTLKDLFVQHGFQIEEEFKLAIINSDNSEWRAGNDMVGIIAHKP</sequence>
<dbReference type="eggNOG" id="COG2226">
    <property type="taxonomic scope" value="Bacteria"/>
</dbReference>
<protein>
    <submittedName>
        <fullName evidence="1">Methyltransferase</fullName>
    </submittedName>
</protein>
<reference evidence="1" key="1">
    <citation type="submission" date="2013-12" db="EMBL/GenBank/DDBJ databases">
        <authorList>
            <person name="Linke B."/>
        </authorList>
    </citation>
    <scope>NUCLEOTIDE SEQUENCE [LARGE SCALE GENOMIC DNA]</scope>
    <source>
        <strain evidence="1">CRIB-18</strain>
    </source>
</reference>
<comment type="caution">
    <text evidence="1">The sequence shown here is derived from an EMBL/GenBank/DDBJ whole genome shotgun (WGS) entry which is preliminary data.</text>
</comment>
<dbReference type="Gene3D" id="3.40.50.150">
    <property type="entry name" value="Vaccinia Virus protein VP39"/>
    <property type="match status" value="1"/>
</dbReference>
<dbReference type="OrthoDB" id="8592889at2"/>